<name>I7A4J0_PHAVU</name>
<organism evidence="1">
    <name type="scientific">Phaseolus vulgaris</name>
    <name type="common">Kidney bean</name>
    <name type="synonym">French bean</name>
    <dbReference type="NCBI Taxonomy" id="3885"/>
    <lineage>
        <taxon>Eukaryota</taxon>
        <taxon>Viridiplantae</taxon>
        <taxon>Streptophyta</taxon>
        <taxon>Embryophyta</taxon>
        <taxon>Tracheophyta</taxon>
        <taxon>Spermatophyta</taxon>
        <taxon>Magnoliopsida</taxon>
        <taxon>eudicotyledons</taxon>
        <taxon>Gunneridae</taxon>
        <taxon>Pentapetalae</taxon>
        <taxon>rosids</taxon>
        <taxon>fabids</taxon>
        <taxon>Fabales</taxon>
        <taxon>Fabaceae</taxon>
        <taxon>Papilionoideae</taxon>
        <taxon>50 kb inversion clade</taxon>
        <taxon>NPAAA clade</taxon>
        <taxon>indigoferoid/millettioid clade</taxon>
        <taxon>Phaseoleae</taxon>
        <taxon>Phaseolus</taxon>
    </lineage>
</organism>
<evidence type="ECO:0000313" key="1">
    <source>
        <dbReference type="EMBL" id="AFN88210.1"/>
    </source>
</evidence>
<dbReference type="EMBL" id="JX000235">
    <property type="protein sequence ID" value="AFN88210.1"/>
    <property type="molecule type" value="Genomic_DNA"/>
</dbReference>
<reference evidence="1" key="1">
    <citation type="journal article" date="2012" name="Theor. Appl. Genet.">
        <title>Development of candidate gene markers associated to common bacterial blight resistance in common bean.</title>
        <authorList>
            <person name="Shi C."/>
            <person name="Yu K."/>
            <person name="Xie W."/>
            <person name="Perry G."/>
            <person name="Navabi A."/>
            <person name="Peter Pauls K."/>
            <person name="Miklas P.N."/>
            <person name="Fourie D."/>
        </authorList>
    </citation>
    <scope>NUCLEOTIDE SEQUENCE</scope>
</reference>
<dbReference type="AlphaFoldDB" id="I7A4J0"/>
<accession>I7A4J0</accession>
<sequence>MKENIEKKEWRVLALKDEKRKNEEEDGDSSFSSYIINWKSEKWKYIGEVKKDRKRQRFEGVSFGFLVILSRNYFDLAYICQSP</sequence>
<protein>
    <submittedName>
        <fullName evidence="1">40S ribosome biogenesis protein</fullName>
    </submittedName>
</protein>
<proteinExistence type="predicted"/>